<feature type="region of interest" description="Disordered" evidence="8">
    <location>
        <begin position="352"/>
        <end position="380"/>
    </location>
</feature>
<evidence type="ECO:0000256" key="5">
    <source>
        <dbReference type="ARBA" id="ARBA00023054"/>
    </source>
</evidence>
<feature type="compositionally biased region" description="Polar residues" evidence="8">
    <location>
        <begin position="148"/>
        <end position="169"/>
    </location>
</feature>
<evidence type="ECO:0000259" key="9">
    <source>
        <dbReference type="Pfam" id="PF05010"/>
    </source>
</evidence>
<sequence length="608" mass="67527">MEDSRHNVHTTLAEALSQELGENMQDGRQSDIITLVSRLPESADTNKSSYRPSSPSPRAVRSASSPFTPLTNILSNTFSNRHDSSPFSTVGKSLKSRVERQSPFQKENDLYVKTALEAADRNVVIVASSPGTATRIQSSSRGEESPLPQHSDNSGRNVSNENADNSYPTSPLIHTDVPDGSNLMDDDGRRTSLDVFSKSNPSTISREGKELSGQGSDGLMGDITIDSNGDSAHKRGDPEQSQSSTLLNITALPPSQESVAMPDLHPGALVDTAAAIPQPGEGHNGRAEHRFNLQAEFSNLQYPRSIHSNFEFHPKMTPVKTSLNPIAIAEFDPLKPPGPNDWFMRFESPQAAIQAASPGPRTPVGQSRHQPQLISPPPSLLDSIIECPTPSSMPKYTEKDMEDARRTLLAKFQQEYEIVKSEICDLEQRHAAGQEENESMKMALNEWDSIMQRMLTDKQKKEGQLNLEVEKLETQVEAMRNDKKRLQEDNDYLEHKWKQTRMNYDDLKESGAKLTDQIESLKRDLSAADTRFEALKGHAEQKLEEASNELSRVQLAYEKEVSALKAKLSRAEIQISTLERTVESKTQENQELTKICDSLVAQLEERGS</sequence>
<dbReference type="VEuPathDB" id="FungiDB:SPPG_00196"/>
<reference evidence="10 11" key="1">
    <citation type="submission" date="2009-08" db="EMBL/GenBank/DDBJ databases">
        <title>The Genome Sequence of Spizellomyces punctatus strain DAOM BR117.</title>
        <authorList>
            <consortium name="The Broad Institute Genome Sequencing Platform"/>
            <person name="Russ C."/>
            <person name="Cuomo C."/>
            <person name="Shea T."/>
            <person name="Young S.K."/>
            <person name="Zeng Q."/>
            <person name="Koehrsen M."/>
            <person name="Haas B."/>
            <person name="Borodovsky M."/>
            <person name="Guigo R."/>
            <person name="Alvarado L."/>
            <person name="Berlin A."/>
            <person name="Bochicchio J."/>
            <person name="Borenstein D."/>
            <person name="Chapman S."/>
            <person name="Chen Z."/>
            <person name="Engels R."/>
            <person name="Freedman E."/>
            <person name="Gellesch M."/>
            <person name="Goldberg J."/>
            <person name="Griggs A."/>
            <person name="Gujja S."/>
            <person name="Heiman D."/>
            <person name="Hepburn T."/>
            <person name="Howarth C."/>
            <person name="Jen D."/>
            <person name="Larson L."/>
            <person name="Lewis B."/>
            <person name="Mehta T."/>
            <person name="Park D."/>
            <person name="Pearson M."/>
            <person name="Roberts A."/>
            <person name="Saif S."/>
            <person name="Shenoy N."/>
            <person name="Sisk P."/>
            <person name="Stolte C."/>
            <person name="Sykes S."/>
            <person name="Thomson T."/>
            <person name="Walk T."/>
            <person name="White J."/>
            <person name="Yandava C."/>
            <person name="Burger G."/>
            <person name="Gray M.W."/>
            <person name="Holland P.W.H."/>
            <person name="King N."/>
            <person name="Lang F.B.F."/>
            <person name="Roger A.J."/>
            <person name="Ruiz-Trillo I."/>
            <person name="Lander E."/>
            <person name="Nusbaum C."/>
        </authorList>
    </citation>
    <scope>NUCLEOTIDE SEQUENCE [LARGE SCALE GENOMIC DNA]</scope>
    <source>
        <strain evidence="10 11">DAOM BR117</strain>
    </source>
</reference>
<feature type="coiled-coil region" evidence="7">
    <location>
        <begin position="455"/>
        <end position="595"/>
    </location>
</feature>
<feature type="region of interest" description="Disordered" evidence="8">
    <location>
        <begin position="131"/>
        <end position="245"/>
    </location>
</feature>
<dbReference type="InterPro" id="IPR007707">
    <property type="entry name" value="TACC_C"/>
</dbReference>
<feature type="compositionally biased region" description="Low complexity" evidence="8">
    <location>
        <begin position="48"/>
        <end position="66"/>
    </location>
</feature>
<evidence type="ECO:0000256" key="1">
    <source>
        <dbReference type="ARBA" id="ARBA00004245"/>
    </source>
</evidence>
<evidence type="ECO:0000256" key="8">
    <source>
        <dbReference type="SAM" id="MobiDB-lite"/>
    </source>
</evidence>
<dbReference type="RefSeq" id="XP_016612508.1">
    <property type="nucleotide sequence ID" value="XM_016748529.1"/>
</dbReference>
<evidence type="ECO:0000313" key="10">
    <source>
        <dbReference type="EMBL" id="KND04469.1"/>
    </source>
</evidence>
<dbReference type="EMBL" id="KQ257450">
    <property type="protein sequence ID" value="KND04469.1"/>
    <property type="molecule type" value="Genomic_DNA"/>
</dbReference>
<dbReference type="GeneID" id="27683941"/>
<dbReference type="FunFam" id="1.20.5.1700:FF:000001">
    <property type="entry name" value="Transforming acidic coiled-coil-containing protein 1 isoform 2"/>
    <property type="match status" value="1"/>
</dbReference>
<feature type="compositionally biased region" description="Polar residues" evidence="8">
    <location>
        <begin position="67"/>
        <end position="91"/>
    </location>
</feature>
<dbReference type="STRING" id="645134.A0A0L0HUC0"/>
<keyword evidence="3" id="KW-0963">Cytoplasm</keyword>
<protein>
    <recommendedName>
        <fullName evidence="9">Transforming acidic coiled-coil-containing protein C-terminal domain-containing protein</fullName>
    </recommendedName>
</protein>
<gene>
    <name evidence="10" type="ORF">SPPG_00196</name>
</gene>
<evidence type="ECO:0000256" key="7">
    <source>
        <dbReference type="SAM" id="Coils"/>
    </source>
</evidence>
<evidence type="ECO:0000256" key="2">
    <source>
        <dbReference type="ARBA" id="ARBA00009423"/>
    </source>
</evidence>
<keyword evidence="5 7" id="KW-0175">Coiled coil</keyword>
<comment type="subcellular location">
    <subcellularLocation>
        <location evidence="1">Cytoplasm</location>
        <location evidence="1">Cytoskeleton</location>
    </subcellularLocation>
</comment>
<accession>A0A0L0HUC0</accession>
<dbReference type="GO" id="GO:0005856">
    <property type="term" value="C:cytoskeleton"/>
    <property type="evidence" value="ECO:0007669"/>
    <property type="project" value="UniProtKB-SubCell"/>
</dbReference>
<dbReference type="GO" id="GO:0005737">
    <property type="term" value="C:cytoplasm"/>
    <property type="evidence" value="ECO:0007669"/>
    <property type="project" value="TreeGrafter"/>
</dbReference>
<dbReference type="GO" id="GO:0007052">
    <property type="term" value="P:mitotic spindle organization"/>
    <property type="evidence" value="ECO:0007669"/>
    <property type="project" value="InterPro"/>
</dbReference>
<proteinExistence type="inferred from homology"/>
<keyword evidence="11" id="KW-1185">Reference proteome</keyword>
<evidence type="ECO:0000256" key="4">
    <source>
        <dbReference type="ARBA" id="ARBA00022553"/>
    </source>
</evidence>
<keyword evidence="4" id="KW-0597">Phosphoprotein</keyword>
<dbReference type="Proteomes" id="UP000053201">
    <property type="component" value="Unassembled WGS sequence"/>
</dbReference>
<dbReference type="InParanoid" id="A0A0L0HUC0"/>
<feature type="compositionally biased region" description="Polar residues" evidence="8">
    <location>
        <begin position="131"/>
        <end position="140"/>
    </location>
</feature>
<dbReference type="eggNOG" id="ENOG502QQ1G">
    <property type="taxonomic scope" value="Eukaryota"/>
</dbReference>
<comment type="similarity">
    <text evidence="2">Belongs to the TACC family.</text>
</comment>
<dbReference type="AlphaFoldDB" id="A0A0L0HUC0"/>
<organism evidence="10 11">
    <name type="scientific">Spizellomyces punctatus (strain DAOM BR117)</name>
    <dbReference type="NCBI Taxonomy" id="645134"/>
    <lineage>
        <taxon>Eukaryota</taxon>
        <taxon>Fungi</taxon>
        <taxon>Fungi incertae sedis</taxon>
        <taxon>Chytridiomycota</taxon>
        <taxon>Chytridiomycota incertae sedis</taxon>
        <taxon>Chytridiomycetes</taxon>
        <taxon>Spizellomycetales</taxon>
        <taxon>Spizellomycetaceae</taxon>
        <taxon>Spizellomyces</taxon>
    </lineage>
</organism>
<keyword evidence="6" id="KW-0206">Cytoskeleton</keyword>
<dbReference type="OrthoDB" id="10255048at2759"/>
<dbReference type="Gene3D" id="1.20.5.1700">
    <property type="match status" value="1"/>
</dbReference>
<dbReference type="InterPro" id="IPR039915">
    <property type="entry name" value="TACC"/>
</dbReference>
<feature type="region of interest" description="Disordered" evidence="8">
    <location>
        <begin position="1"/>
        <end position="102"/>
    </location>
</feature>
<dbReference type="PANTHER" id="PTHR13924">
    <property type="entry name" value="TRANSFORMING ACIDIC COILED-COIL CONTAINING PROTEIN 1/2"/>
    <property type="match status" value="1"/>
</dbReference>
<dbReference type="Pfam" id="PF05010">
    <property type="entry name" value="TACC_C"/>
    <property type="match status" value="1"/>
</dbReference>
<name>A0A0L0HUC0_SPIPD</name>
<evidence type="ECO:0000313" key="11">
    <source>
        <dbReference type="Proteomes" id="UP000053201"/>
    </source>
</evidence>
<feature type="domain" description="Transforming acidic coiled-coil-containing protein C-terminal" evidence="9">
    <location>
        <begin position="396"/>
        <end position="600"/>
    </location>
</feature>
<evidence type="ECO:0000256" key="3">
    <source>
        <dbReference type="ARBA" id="ARBA00022490"/>
    </source>
</evidence>
<dbReference type="PANTHER" id="PTHR13924:SF10">
    <property type="entry name" value="TRANSFORMING ACIDIC COILED-COIL PROTEIN, ISOFORM K"/>
    <property type="match status" value="1"/>
</dbReference>
<evidence type="ECO:0000256" key="6">
    <source>
        <dbReference type="ARBA" id="ARBA00023212"/>
    </source>
</evidence>